<dbReference type="GO" id="GO:0006526">
    <property type="term" value="P:L-arginine biosynthetic process"/>
    <property type="evidence" value="ECO:0007669"/>
    <property type="project" value="UniProtKB-ARBA"/>
</dbReference>
<evidence type="ECO:0000256" key="2">
    <source>
        <dbReference type="ARBA" id="ARBA00022576"/>
    </source>
</evidence>
<evidence type="ECO:0000256" key="1">
    <source>
        <dbReference type="ARBA" id="ARBA00001933"/>
    </source>
</evidence>
<dbReference type="NCBIfam" id="NF002325">
    <property type="entry name" value="PRK01278.1"/>
    <property type="match status" value="1"/>
</dbReference>
<evidence type="ECO:0000256" key="6">
    <source>
        <dbReference type="ARBA" id="ARBA00029440"/>
    </source>
</evidence>
<dbReference type="InterPro" id="IPR004636">
    <property type="entry name" value="AcOrn/SuccOrn_fam"/>
</dbReference>
<evidence type="ECO:0000313" key="8">
    <source>
        <dbReference type="EMBL" id="QEC48831.1"/>
    </source>
</evidence>
<dbReference type="CDD" id="cd00610">
    <property type="entry name" value="OAT_like"/>
    <property type="match status" value="1"/>
</dbReference>
<dbReference type="InterPro" id="IPR015421">
    <property type="entry name" value="PyrdxlP-dep_Trfase_major"/>
</dbReference>
<dbReference type="PANTHER" id="PTHR11986:SF79">
    <property type="entry name" value="ACETYLORNITHINE AMINOTRANSFERASE, MITOCHONDRIAL"/>
    <property type="match status" value="1"/>
</dbReference>
<keyword evidence="3" id="KW-0028">Amino-acid biosynthesis</keyword>
<dbReference type="InterPro" id="IPR015422">
    <property type="entry name" value="PyrdxlP-dep_Trfase_small"/>
</dbReference>
<dbReference type="PIRSF" id="PIRSF000521">
    <property type="entry name" value="Transaminase_4ab_Lys_Orn"/>
    <property type="match status" value="1"/>
</dbReference>
<proteinExistence type="inferred from homology"/>
<gene>
    <name evidence="8" type="ORF">FSW04_15450</name>
</gene>
<evidence type="ECO:0000256" key="5">
    <source>
        <dbReference type="ARBA" id="ARBA00022898"/>
    </source>
</evidence>
<protein>
    <submittedName>
        <fullName evidence="8">Acetylornithine/succinylornithine family transaminase</fullName>
    </submittedName>
</protein>
<accession>A0A5B8U7B1</accession>
<dbReference type="Gene3D" id="3.90.1150.10">
    <property type="entry name" value="Aspartate Aminotransferase, domain 1"/>
    <property type="match status" value="1"/>
</dbReference>
<dbReference type="InterPro" id="IPR049704">
    <property type="entry name" value="Aminotrans_3_PPA_site"/>
</dbReference>
<dbReference type="FunFam" id="3.40.640.10:FF:000004">
    <property type="entry name" value="Acetylornithine aminotransferase"/>
    <property type="match status" value="1"/>
</dbReference>
<dbReference type="GO" id="GO:0042802">
    <property type="term" value="F:identical protein binding"/>
    <property type="evidence" value="ECO:0007669"/>
    <property type="project" value="TreeGrafter"/>
</dbReference>
<dbReference type="InterPro" id="IPR005814">
    <property type="entry name" value="Aminotrans_3"/>
</dbReference>
<dbReference type="AlphaFoldDB" id="A0A5B8U7B1"/>
<keyword evidence="9" id="KW-1185">Reference proteome</keyword>
<evidence type="ECO:0000256" key="3">
    <source>
        <dbReference type="ARBA" id="ARBA00022605"/>
    </source>
</evidence>
<keyword evidence="2" id="KW-0032">Aminotransferase</keyword>
<sequence>MSDPGAVARDAFLVPAYARQPVEFVRGEGARLWDADGAEYLDVQTGLAVNSVGHCHPKVVAAITEQAARLIHVGNLFHTAPGEELARRLAQSSLGGRVHYANSGTEANEAAIKMARKARRGGRIVSVHRGFHGRTYGSLSATPQESKQAPFAPLVPGFEAVAPTADAIRAAVDTSTAALLLEPVQGESGVYELGAEVLHAAREACDAAGAALIFDEVQCGLGRTGTLWAHQHEGVVPDLMTVAKALGGGLPIGAVITNERFAEGFEPGDHGSTFAGGPVACSAGLAVLDVVEDPALLQRVRDLGEHARHALAELPGVIEVRGRGLMLAAELDPARTEPATDLVGRALREERLVLNATGPTTLRLLPPLTITDAQLDDALARLARLLDPQESR</sequence>
<dbReference type="SUPFAM" id="SSF53383">
    <property type="entry name" value="PLP-dependent transferases"/>
    <property type="match status" value="1"/>
</dbReference>
<dbReference type="RefSeq" id="WP_146920804.1">
    <property type="nucleotide sequence ID" value="NZ_CP042430.1"/>
</dbReference>
<evidence type="ECO:0000313" key="9">
    <source>
        <dbReference type="Proteomes" id="UP000321805"/>
    </source>
</evidence>
<reference evidence="8 9" key="1">
    <citation type="journal article" date="2018" name="J. Microbiol.">
        <title>Baekduia soli gen. nov., sp. nov., a novel bacterium isolated from the soil of Baekdu Mountain and proposal of a novel family name, Baekduiaceae fam. nov.</title>
        <authorList>
            <person name="An D.S."/>
            <person name="Siddiqi M.Z."/>
            <person name="Kim K.H."/>
            <person name="Yu H.S."/>
            <person name="Im W.T."/>
        </authorList>
    </citation>
    <scope>NUCLEOTIDE SEQUENCE [LARGE SCALE GENOMIC DNA]</scope>
    <source>
        <strain evidence="8 9">BR7-21</strain>
    </source>
</reference>
<dbReference type="OrthoDB" id="9801052at2"/>
<keyword evidence="5 7" id="KW-0663">Pyridoxal phosphate</keyword>
<dbReference type="PANTHER" id="PTHR11986">
    <property type="entry name" value="AMINOTRANSFERASE CLASS III"/>
    <property type="match status" value="1"/>
</dbReference>
<dbReference type="Proteomes" id="UP000321805">
    <property type="component" value="Chromosome"/>
</dbReference>
<comment type="cofactor">
    <cofactor evidence="1">
        <name>pyridoxal 5'-phosphate</name>
        <dbReference type="ChEBI" id="CHEBI:597326"/>
    </cofactor>
</comment>
<name>A0A5B8U7B1_9ACTN</name>
<comment type="pathway">
    <text evidence="6">Amino-acid biosynthesis.</text>
</comment>
<dbReference type="PROSITE" id="PS00600">
    <property type="entry name" value="AA_TRANSFER_CLASS_3"/>
    <property type="match status" value="1"/>
</dbReference>
<dbReference type="InterPro" id="IPR050103">
    <property type="entry name" value="Class-III_PLP-dep_AT"/>
</dbReference>
<dbReference type="EMBL" id="CP042430">
    <property type="protein sequence ID" value="QEC48831.1"/>
    <property type="molecule type" value="Genomic_DNA"/>
</dbReference>
<dbReference type="Gene3D" id="3.40.640.10">
    <property type="entry name" value="Type I PLP-dependent aspartate aminotransferase-like (Major domain)"/>
    <property type="match status" value="1"/>
</dbReference>
<dbReference type="GO" id="GO:0030170">
    <property type="term" value="F:pyridoxal phosphate binding"/>
    <property type="evidence" value="ECO:0007669"/>
    <property type="project" value="InterPro"/>
</dbReference>
<dbReference type="InterPro" id="IPR015424">
    <property type="entry name" value="PyrdxlP-dep_Trfase"/>
</dbReference>
<dbReference type="Pfam" id="PF00202">
    <property type="entry name" value="Aminotran_3"/>
    <property type="match status" value="1"/>
</dbReference>
<dbReference type="GO" id="GO:0008483">
    <property type="term" value="F:transaminase activity"/>
    <property type="evidence" value="ECO:0007669"/>
    <property type="project" value="UniProtKB-KW"/>
</dbReference>
<keyword evidence="4" id="KW-0808">Transferase</keyword>
<evidence type="ECO:0000256" key="7">
    <source>
        <dbReference type="RuleBase" id="RU003560"/>
    </source>
</evidence>
<dbReference type="KEGG" id="bsol:FSW04_15450"/>
<dbReference type="NCBIfam" id="TIGR00707">
    <property type="entry name" value="argD"/>
    <property type="match status" value="1"/>
</dbReference>
<organism evidence="8 9">
    <name type="scientific">Baekduia soli</name>
    <dbReference type="NCBI Taxonomy" id="496014"/>
    <lineage>
        <taxon>Bacteria</taxon>
        <taxon>Bacillati</taxon>
        <taxon>Actinomycetota</taxon>
        <taxon>Thermoleophilia</taxon>
        <taxon>Solirubrobacterales</taxon>
        <taxon>Baekduiaceae</taxon>
        <taxon>Baekduia</taxon>
    </lineage>
</organism>
<evidence type="ECO:0000256" key="4">
    <source>
        <dbReference type="ARBA" id="ARBA00022679"/>
    </source>
</evidence>
<comment type="similarity">
    <text evidence="7">Belongs to the class-III pyridoxal-phosphate-dependent aminotransferase family.</text>
</comment>